<protein>
    <submittedName>
        <fullName evidence="1">Uncharacterized protein</fullName>
    </submittedName>
</protein>
<keyword evidence="2" id="KW-1185">Reference proteome</keyword>
<evidence type="ECO:0000313" key="1">
    <source>
        <dbReference type="EMBL" id="MFI7442774.1"/>
    </source>
</evidence>
<dbReference type="EMBL" id="JBITMB010000005">
    <property type="protein sequence ID" value="MFI7442774.1"/>
    <property type="molecule type" value="Genomic_DNA"/>
</dbReference>
<comment type="caution">
    <text evidence="1">The sequence shown here is derived from an EMBL/GenBank/DDBJ whole genome shotgun (WGS) entry which is preliminary data.</text>
</comment>
<sequence length="53" mass="5531">MVASAGRLPAAPERFAARAQAVLGAIGTSRREIGETVTRAATLVREVRRIVAG</sequence>
<proteinExistence type="predicted"/>
<organism evidence="1 2">
    <name type="scientific">Nonomuraea indica</name>
    <dbReference type="NCBI Taxonomy" id="1581193"/>
    <lineage>
        <taxon>Bacteria</taxon>
        <taxon>Bacillati</taxon>
        <taxon>Actinomycetota</taxon>
        <taxon>Actinomycetes</taxon>
        <taxon>Streptosporangiales</taxon>
        <taxon>Streptosporangiaceae</taxon>
        <taxon>Nonomuraea</taxon>
    </lineage>
</organism>
<evidence type="ECO:0000313" key="2">
    <source>
        <dbReference type="Proteomes" id="UP001612928"/>
    </source>
</evidence>
<name>A0ABW8A7L6_9ACTN</name>
<accession>A0ABW8A7L6</accession>
<dbReference type="Proteomes" id="UP001612928">
    <property type="component" value="Unassembled WGS sequence"/>
</dbReference>
<dbReference type="RefSeq" id="WP_397022748.1">
    <property type="nucleotide sequence ID" value="NZ_JBITMB010000005.1"/>
</dbReference>
<reference evidence="1 2" key="1">
    <citation type="submission" date="2024-10" db="EMBL/GenBank/DDBJ databases">
        <title>The Natural Products Discovery Center: Release of the First 8490 Sequenced Strains for Exploring Actinobacteria Biosynthetic Diversity.</title>
        <authorList>
            <person name="Kalkreuter E."/>
            <person name="Kautsar S.A."/>
            <person name="Yang D."/>
            <person name="Bader C.D."/>
            <person name="Teijaro C.N."/>
            <person name="Fluegel L."/>
            <person name="Davis C.M."/>
            <person name="Simpson J.R."/>
            <person name="Lauterbach L."/>
            <person name="Steele A.D."/>
            <person name="Gui C."/>
            <person name="Meng S."/>
            <person name="Li G."/>
            <person name="Viehrig K."/>
            <person name="Ye F."/>
            <person name="Su P."/>
            <person name="Kiefer A.F."/>
            <person name="Nichols A."/>
            <person name="Cepeda A.J."/>
            <person name="Yan W."/>
            <person name="Fan B."/>
            <person name="Jiang Y."/>
            <person name="Adhikari A."/>
            <person name="Zheng C.-J."/>
            <person name="Schuster L."/>
            <person name="Cowan T.M."/>
            <person name="Smanski M.J."/>
            <person name="Chevrette M.G."/>
            <person name="De Carvalho L.P.S."/>
            <person name="Shen B."/>
        </authorList>
    </citation>
    <scope>NUCLEOTIDE SEQUENCE [LARGE SCALE GENOMIC DNA]</scope>
    <source>
        <strain evidence="1 2">NPDC049503</strain>
    </source>
</reference>
<gene>
    <name evidence="1" type="ORF">ACIBP5_22630</name>
</gene>